<protein>
    <submittedName>
        <fullName evidence="3">Secreted protein</fullName>
    </submittedName>
</protein>
<organism evidence="3">
    <name type="scientific">Gongylonema pulchrum</name>
    <dbReference type="NCBI Taxonomy" id="637853"/>
    <lineage>
        <taxon>Eukaryota</taxon>
        <taxon>Metazoa</taxon>
        <taxon>Ecdysozoa</taxon>
        <taxon>Nematoda</taxon>
        <taxon>Chromadorea</taxon>
        <taxon>Rhabditida</taxon>
        <taxon>Spirurina</taxon>
        <taxon>Spiruromorpha</taxon>
        <taxon>Spiruroidea</taxon>
        <taxon>Gongylonematidae</taxon>
        <taxon>Gongylonema</taxon>
    </lineage>
</organism>
<accession>A0A183DKY3</accession>
<name>A0A183DKY3_9BILA</name>
<reference evidence="1 2" key="2">
    <citation type="submission" date="2018-11" db="EMBL/GenBank/DDBJ databases">
        <authorList>
            <consortium name="Pathogen Informatics"/>
        </authorList>
    </citation>
    <scope>NUCLEOTIDE SEQUENCE [LARGE SCALE GENOMIC DNA]</scope>
</reference>
<evidence type="ECO:0000313" key="3">
    <source>
        <dbReference type="WBParaSite" id="GPUH_0000938501-mRNA-1"/>
    </source>
</evidence>
<evidence type="ECO:0000313" key="2">
    <source>
        <dbReference type="Proteomes" id="UP000271098"/>
    </source>
</evidence>
<dbReference type="EMBL" id="UYRT01030457">
    <property type="protein sequence ID" value="VDK71534.1"/>
    <property type="molecule type" value="Genomic_DNA"/>
</dbReference>
<gene>
    <name evidence="1" type="ORF">GPUH_LOCUS9375</name>
</gene>
<keyword evidence="2" id="KW-1185">Reference proteome</keyword>
<reference evidence="3" key="1">
    <citation type="submission" date="2016-06" db="UniProtKB">
        <authorList>
            <consortium name="WormBaseParasite"/>
        </authorList>
    </citation>
    <scope>IDENTIFICATION</scope>
</reference>
<sequence length="87" mass="10118">MFVAIILNHSFYSLVIVSARSRMFEPPFISDFDFGTDFGSSAQNPFSLRTRLREVRDAFRGIRVIIVYFLNKLCIFSCVCNDILRKK</sequence>
<proteinExistence type="predicted"/>
<dbReference type="OrthoDB" id="5868432at2759"/>
<evidence type="ECO:0000313" key="1">
    <source>
        <dbReference type="EMBL" id="VDK71534.1"/>
    </source>
</evidence>
<dbReference type="Proteomes" id="UP000271098">
    <property type="component" value="Unassembled WGS sequence"/>
</dbReference>
<dbReference type="AlphaFoldDB" id="A0A183DKY3"/>
<dbReference type="WBParaSite" id="GPUH_0000938501-mRNA-1">
    <property type="protein sequence ID" value="GPUH_0000938501-mRNA-1"/>
    <property type="gene ID" value="GPUH_0000938501"/>
</dbReference>